<dbReference type="PROSITE" id="PS00022">
    <property type="entry name" value="EGF_1"/>
    <property type="match status" value="1"/>
</dbReference>
<evidence type="ECO:0000256" key="1">
    <source>
        <dbReference type="ARBA" id="ARBA00004302"/>
    </source>
</evidence>
<feature type="chain" id="PRO_5032651919" description="Laminin subunit beta-1" evidence="17">
    <location>
        <begin position="23"/>
        <end position="1787"/>
    </location>
</feature>
<evidence type="ECO:0000259" key="18">
    <source>
        <dbReference type="PROSITE" id="PS50027"/>
    </source>
</evidence>
<comment type="subcellular location">
    <subcellularLocation>
        <location evidence="2">Cell projection</location>
    </subcellularLocation>
    <subcellularLocation>
        <location evidence="1">Secreted</location>
        <location evidence="1">Extracellular space</location>
        <location evidence="1">Extracellular matrix</location>
        <location evidence="1">Basement membrane</location>
    </subcellularLocation>
</comment>
<dbReference type="FunFam" id="2.170.300.10:FF:000001">
    <property type="entry name" value="Laminin subunit beta-1"/>
    <property type="match status" value="1"/>
</dbReference>
<dbReference type="Pfam" id="PF00053">
    <property type="entry name" value="EGF_laminin"/>
    <property type="match status" value="10"/>
</dbReference>
<dbReference type="PANTHER" id="PTHR10574:SF375">
    <property type="entry name" value="LAMININ SUBUNIT BETA-1"/>
    <property type="match status" value="1"/>
</dbReference>
<feature type="disulfide bond" evidence="14">
    <location>
        <begin position="846"/>
        <end position="855"/>
    </location>
</feature>
<feature type="compositionally biased region" description="Basic and acidic residues" evidence="16">
    <location>
        <begin position="1554"/>
        <end position="1565"/>
    </location>
</feature>
<feature type="domain" description="Laminin EGF-like" evidence="18">
    <location>
        <begin position="777"/>
        <end position="824"/>
    </location>
</feature>
<feature type="domain" description="Laminin EGF-like" evidence="18">
    <location>
        <begin position="519"/>
        <end position="564"/>
    </location>
</feature>
<feature type="domain" description="Laminin EGF-like" evidence="18">
    <location>
        <begin position="1131"/>
        <end position="1177"/>
    </location>
</feature>
<dbReference type="FunFam" id="2.10.25.10:FF:000275">
    <property type="entry name" value="usherin"/>
    <property type="match status" value="1"/>
</dbReference>
<evidence type="ECO:0000256" key="9">
    <source>
        <dbReference type="ARBA" id="ARBA00023054"/>
    </source>
</evidence>
<dbReference type="SUPFAM" id="SSF57196">
    <property type="entry name" value="EGF/Laminin"/>
    <property type="match status" value="12"/>
</dbReference>
<feature type="disulfide bond" evidence="14">
    <location>
        <begin position="437"/>
        <end position="446"/>
    </location>
</feature>
<feature type="domain" description="Laminin EGF-like" evidence="18">
    <location>
        <begin position="871"/>
        <end position="918"/>
    </location>
</feature>
<feature type="coiled-coil region" evidence="15">
    <location>
        <begin position="1586"/>
        <end position="1620"/>
    </location>
</feature>
<keyword evidence="3" id="KW-0964">Secreted</keyword>
<keyword evidence="8" id="KW-0130">Cell adhesion</keyword>
<dbReference type="InterPro" id="IPR000742">
    <property type="entry name" value="EGF"/>
</dbReference>
<dbReference type="CDD" id="cd00055">
    <property type="entry name" value="EGF_Lam"/>
    <property type="match status" value="13"/>
</dbReference>
<dbReference type="FunFam" id="2.60.120.260:FF:000010">
    <property type="entry name" value="Laminin subunit beta 1"/>
    <property type="match status" value="1"/>
</dbReference>
<dbReference type="InterPro" id="IPR002049">
    <property type="entry name" value="LE_dom"/>
</dbReference>
<keyword evidence="4" id="KW-0272">Extracellular matrix</keyword>
<feature type="region of interest" description="Disordered" evidence="16">
    <location>
        <begin position="1554"/>
        <end position="1574"/>
    </location>
</feature>
<keyword evidence="9 15" id="KW-0175">Coiled coil</keyword>
<protein>
    <recommendedName>
        <fullName evidence="23">Laminin subunit beta-1</fullName>
    </recommendedName>
</protein>
<keyword evidence="12" id="KW-0966">Cell projection</keyword>
<dbReference type="Pfam" id="PF24973">
    <property type="entry name" value="EGF_LMN_ATRN"/>
    <property type="match status" value="2"/>
</dbReference>
<name>A0A813WQB9_9BILA</name>
<proteinExistence type="predicted"/>
<comment type="caution">
    <text evidence="14">Lacks conserved residue(s) required for the propagation of feature annotation.</text>
</comment>
<dbReference type="PROSITE" id="PS51257">
    <property type="entry name" value="PROKAR_LIPOPROTEIN"/>
    <property type="match status" value="1"/>
</dbReference>
<evidence type="ECO:0000256" key="13">
    <source>
        <dbReference type="ARBA" id="ARBA00023292"/>
    </source>
</evidence>
<feature type="coiled-coil region" evidence="15">
    <location>
        <begin position="1182"/>
        <end position="1209"/>
    </location>
</feature>
<keyword evidence="11" id="KW-0325">Glycoprotein</keyword>
<dbReference type="InterPro" id="IPR013015">
    <property type="entry name" value="Laminin_IV_B"/>
</dbReference>
<feature type="disulfide bond" evidence="14">
    <location>
        <begin position="519"/>
        <end position="531"/>
    </location>
</feature>
<evidence type="ECO:0000259" key="20">
    <source>
        <dbReference type="PROSITE" id="PS51117"/>
    </source>
</evidence>
<feature type="domain" description="Laminin EGF-like" evidence="18">
    <location>
        <begin position="977"/>
        <end position="1028"/>
    </location>
</feature>
<gene>
    <name evidence="21" type="ORF">OXX778_LOCUS9248</name>
</gene>
<dbReference type="PROSITE" id="PS01248">
    <property type="entry name" value="EGF_LAM_1"/>
    <property type="match status" value="5"/>
</dbReference>
<feature type="signal peptide" evidence="17">
    <location>
        <begin position="1"/>
        <end position="22"/>
    </location>
</feature>
<feature type="domain" description="Laminin EGF-like" evidence="18">
    <location>
        <begin position="406"/>
        <end position="466"/>
    </location>
</feature>
<feature type="domain" description="Laminin EGF-like" evidence="18">
    <location>
        <begin position="825"/>
        <end position="870"/>
    </location>
</feature>
<evidence type="ECO:0000256" key="12">
    <source>
        <dbReference type="ARBA" id="ARBA00023273"/>
    </source>
</evidence>
<evidence type="ECO:0000256" key="15">
    <source>
        <dbReference type="SAM" id="Coils"/>
    </source>
</evidence>
<dbReference type="Gene3D" id="2.10.25.10">
    <property type="entry name" value="Laminin"/>
    <property type="match status" value="11"/>
</dbReference>
<evidence type="ECO:0000259" key="19">
    <source>
        <dbReference type="PROSITE" id="PS51116"/>
    </source>
</evidence>
<dbReference type="FunFam" id="2.10.25.10:FF:000135">
    <property type="entry name" value="Laminin subunit beta 4"/>
    <property type="match status" value="2"/>
</dbReference>
<dbReference type="PANTHER" id="PTHR10574">
    <property type="entry name" value="NETRIN/LAMININ-RELATED"/>
    <property type="match status" value="1"/>
</dbReference>
<dbReference type="PRINTS" id="PR00011">
    <property type="entry name" value="EGFLAMININ"/>
</dbReference>
<feature type="disulfide bond" evidence="14">
    <location>
        <begin position="521"/>
        <end position="538"/>
    </location>
</feature>
<dbReference type="GO" id="GO:0009887">
    <property type="term" value="P:animal organ morphogenesis"/>
    <property type="evidence" value="ECO:0007669"/>
    <property type="project" value="TreeGrafter"/>
</dbReference>
<feature type="disulfide bond" evidence="14">
    <location>
        <begin position="777"/>
        <end position="789"/>
    </location>
</feature>
<feature type="disulfide bond" evidence="14">
    <location>
        <begin position="540"/>
        <end position="549"/>
    </location>
</feature>
<dbReference type="SMART" id="SM00180">
    <property type="entry name" value="EGF_Lam"/>
    <property type="match status" value="13"/>
</dbReference>
<feature type="coiled-coil region" evidence="15">
    <location>
        <begin position="1734"/>
        <end position="1768"/>
    </location>
</feature>
<feature type="disulfide bond" evidence="14">
    <location>
        <begin position="825"/>
        <end position="837"/>
    </location>
</feature>
<dbReference type="PROSITE" id="PS51117">
    <property type="entry name" value="LAMININ_NTER"/>
    <property type="match status" value="1"/>
</dbReference>
<keyword evidence="5 17" id="KW-0732">Signal</keyword>
<evidence type="ECO:0000256" key="6">
    <source>
        <dbReference type="ARBA" id="ARBA00022737"/>
    </source>
</evidence>
<keyword evidence="7" id="KW-0084">Basement membrane</keyword>
<feature type="domain" description="Laminin IV type B" evidence="19">
    <location>
        <begin position="558"/>
        <end position="772"/>
    </location>
</feature>
<sequence>MFKKIFFLLCFMTIWLSCFINCQFQSSNKNRAASCSRGDCYPETGDLLIGRTKFLHASSTCGLNKPERYCVLGTTRDPAKCFVCHSTDPFNLEKNSNSHLIENIVSRKQGDRFNRWWQSENGRQNVFIQFDLEAEFAFTHIIMTFKTFRPAAMIIEKSSDYGRTWKTYGYFASNCQESFPGISTDMPKNLGDVYCESKYSSETPSTKGEVVFRILPPTLIQSKDPYSTEVQELLKITNLRVNLTKLHTFGDNLLDQREELKEKYYYAMYEMVVRGSCMCYGHASRCIPVEGVQYDTEKMGMVDGQCQCQHNTWGTNCDRCLPLYNDRPWMPARAGQTNECKRCNCNNHARSCSFNEELWKATNYTTGGVCDDCMDNTEGNNCEKCKENFWRDPLKPIDDINTCRPCQCDKTGTVNGDIKCDPYTDETQGLVAGRCHCKPLVEGENCDRCKNGYFNLTLENPEGCEPCSCNLIGTTGNLGCDKLSGLCECKRFVTGRACDECMPGYFGLSADDPNGCKPCECSPGGSYDNTCDRETGQCKCKPNMTGRTCERPESGFYCPTLDHLLYEAEDAKKSDQRSQDYIRPIVSDYKPTWTGPGFVKVFEGATLEFEVDNIFKAGYYEMVIRYENSQSGETWEDLRIKIIRHDGAPDMTGVCADYAPHDDDKYTRLPGNANFQLVLPPVCLEPSKRYTIKLDFVRFNPAVQPRDAFILVDSILLLPNVQDLPALQGPDEQQLLEEFNYYRCKDSQLNIFKEDISPACTKFICNIGTHNDYALPCDCNPTGSVSNICDQFGGNCKCKPNVVGKKCDKCAPGTYEFGPNGCQPCNCNSAGAKNNFCDLETGQCDCYDKIEGAKCDKCMDNFWRFPSCEPCNCNGLADTCNQTTGICINCRDHTYGNNCENCEDGFYGNPKVGQACKECMCPGGLSGNQFAQTCYFDQRIDGVVCNCQEGYVGPRCDKCAVHYWGNPLVKGGTCTKCECNGNVDVNDPNSCDQATGQCKNCLYNTDGDNCEKCKPGFYGNALNHECRPCNCNPDGTEDHSTLNCDQTTGQCVCLANVIGKQCDQCKQDYYGLASGEGCSYCNCDTDGTIDNSTACNIFTGQCDCIDSRGGKTCSECSYGHWGNPEKECKKCQCSPNGSLSDQCDKLNGSCICRKGIRGHNCDTCDRGTTGEVPFCTPCGECFDDWTTILNDLENDLENLEERASNIAVASGSTITDFTSEYSLLESRLNDIKQIIPLNFTDRQLKALTELVQNINKQLELKKKSREKYYDIEKWSEDNLQTHLDSSRSKYFEVQKSTEDHFQQVMNLKESNEIGAEDSINKASIKSQEAANLMINLDKSLDNDLKPALDSLRQKIENSKENFEKSDSLLKDYLESVENNLTDALSGVFGLNQAVCGELTSEVNKCSTKCGGALCDGKCGTNTSSCSGLSDSYNALVNLRHNFDDLYAKQETSLKKILTKLRNSSNLLNNSNKEILQLISFANKSLEEVNSNHVDLSNLIETIDNFIKSNADKPAKIEQNIDYVNSKNIDLNESELEETLAKITELAARINFGDISKETEPSRQKSQEIIQKSEQAGSKLPNLLDRVNKTTLIVDEEENRNKQVEENVNNFVEQNSRTESEIQSSSENLNGVASAFGEIEKSLNELKNSVDLETNKEKLANILAKQESLKSKVKESGVTLERTKSSLDVLKSKLEEVTITFQKYIQNKDNNKNGAEVLDSLIALQSKILAKKTMLEQKASKIEKLQKNYDETRLRITELKSTINSLTSKAMIIKADILAKTKFFDSCS</sequence>
<dbReference type="OrthoDB" id="5985440at2759"/>
<evidence type="ECO:0000256" key="7">
    <source>
        <dbReference type="ARBA" id="ARBA00022869"/>
    </source>
</evidence>
<dbReference type="FunFam" id="2.10.25.10:FF:000224">
    <property type="entry name" value="Usherin"/>
    <property type="match status" value="1"/>
</dbReference>
<dbReference type="Proteomes" id="UP000663879">
    <property type="component" value="Unassembled WGS sequence"/>
</dbReference>
<dbReference type="InterPro" id="IPR050440">
    <property type="entry name" value="Laminin/Netrin_ECM"/>
</dbReference>
<evidence type="ECO:0000313" key="21">
    <source>
        <dbReference type="EMBL" id="CAF0857038.1"/>
    </source>
</evidence>
<feature type="disulfide bond" evidence="14">
    <location>
        <begin position="1133"/>
        <end position="1150"/>
    </location>
</feature>
<dbReference type="Pfam" id="PF21199">
    <property type="entry name" value="LAMININ_IV_B"/>
    <property type="match status" value="1"/>
</dbReference>
<dbReference type="FunFam" id="2.10.25.10:FF:000090">
    <property type="entry name" value="laminin subunit alpha"/>
    <property type="match status" value="1"/>
</dbReference>
<feature type="coiled-coil region" evidence="15">
    <location>
        <begin position="1237"/>
        <end position="1264"/>
    </location>
</feature>
<feature type="disulfide bond" evidence="14">
    <location>
        <begin position="1131"/>
        <end position="1143"/>
    </location>
</feature>
<evidence type="ECO:0000256" key="4">
    <source>
        <dbReference type="ARBA" id="ARBA00022530"/>
    </source>
</evidence>
<reference evidence="21" key="1">
    <citation type="submission" date="2021-02" db="EMBL/GenBank/DDBJ databases">
        <authorList>
            <person name="Nowell W R."/>
        </authorList>
    </citation>
    <scope>NUCLEOTIDE SEQUENCE</scope>
    <source>
        <strain evidence="21">Ploen Becks lab</strain>
    </source>
</reference>
<evidence type="ECO:0000256" key="10">
    <source>
        <dbReference type="ARBA" id="ARBA00023157"/>
    </source>
</evidence>
<feature type="disulfide bond" evidence="14">
    <location>
        <begin position="798"/>
        <end position="807"/>
    </location>
</feature>
<feature type="domain" description="Laminin EGF-like" evidence="18">
    <location>
        <begin position="1029"/>
        <end position="1080"/>
    </location>
</feature>
<keyword evidence="13 14" id="KW-0424">Laminin EGF-like domain</keyword>
<dbReference type="GO" id="GO:0009888">
    <property type="term" value="P:tissue development"/>
    <property type="evidence" value="ECO:0007669"/>
    <property type="project" value="TreeGrafter"/>
</dbReference>
<feature type="disulfide bond" evidence="14">
    <location>
        <begin position="1152"/>
        <end position="1161"/>
    </location>
</feature>
<evidence type="ECO:0000256" key="5">
    <source>
        <dbReference type="ARBA" id="ARBA00022729"/>
    </source>
</evidence>
<dbReference type="Gene3D" id="2.60.120.260">
    <property type="entry name" value="Galactose-binding domain-like"/>
    <property type="match status" value="1"/>
</dbReference>
<evidence type="ECO:0008006" key="23">
    <source>
        <dbReference type="Google" id="ProtNLM"/>
    </source>
</evidence>
<dbReference type="Gene3D" id="2.170.300.10">
    <property type="entry name" value="Tie2 ligand-binding domain superfamily"/>
    <property type="match status" value="1"/>
</dbReference>
<evidence type="ECO:0000256" key="8">
    <source>
        <dbReference type="ARBA" id="ARBA00022889"/>
    </source>
</evidence>
<dbReference type="EMBL" id="CAJNOC010001349">
    <property type="protein sequence ID" value="CAF0857038.1"/>
    <property type="molecule type" value="Genomic_DNA"/>
</dbReference>
<feature type="domain" description="Laminin EGF-like" evidence="18">
    <location>
        <begin position="467"/>
        <end position="518"/>
    </location>
</feature>
<evidence type="ECO:0000256" key="14">
    <source>
        <dbReference type="PROSITE-ProRule" id="PRU00460"/>
    </source>
</evidence>
<feature type="domain" description="Laminin N-terminal" evidence="20">
    <location>
        <begin position="36"/>
        <end position="276"/>
    </location>
</feature>
<dbReference type="GO" id="GO:0007155">
    <property type="term" value="P:cell adhesion"/>
    <property type="evidence" value="ECO:0007669"/>
    <property type="project" value="UniProtKB-KW"/>
</dbReference>
<keyword evidence="6" id="KW-0677">Repeat</keyword>
<dbReference type="GO" id="GO:0005604">
    <property type="term" value="C:basement membrane"/>
    <property type="evidence" value="ECO:0007669"/>
    <property type="project" value="UniProtKB-SubCell"/>
</dbReference>
<evidence type="ECO:0000313" key="22">
    <source>
        <dbReference type="Proteomes" id="UP000663879"/>
    </source>
</evidence>
<dbReference type="PROSITE" id="PS51116">
    <property type="entry name" value="LAMININ_IVB"/>
    <property type="match status" value="1"/>
</dbReference>
<dbReference type="FunFam" id="2.10.25.10:FF:000065">
    <property type="entry name" value="Laminin subunit beta 1"/>
    <property type="match status" value="1"/>
</dbReference>
<feature type="disulfide bond" evidence="14">
    <location>
        <begin position="779"/>
        <end position="796"/>
    </location>
</feature>
<dbReference type="GO" id="GO:0042995">
    <property type="term" value="C:cell projection"/>
    <property type="evidence" value="ECO:0007669"/>
    <property type="project" value="UniProtKB-SubCell"/>
</dbReference>
<evidence type="ECO:0000256" key="2">
    <source>
        <dbReference type="ARBA" id="ARBA00004316"/>
    </source>
</evidence>
<dbReference type="FunFam" id="2.10.25.10:FF:000011">
    <property type="entry name" value="Cadherin EGF LAG seven-pass G-type receptor"/>
    <property type="match status" value="1"/>
</dbReference>
<comment type="caution">
    <text evidence="21">The sequence shown here is derived from an EMBL/GenBank/DDBJ whole genome shotgun (WGS) entry which is preliminary data.</text>
</comment>
<feature type="disulfide bond" evidence="14">
    <location>
        <begin position="902"/>
        <end position="916"/>
    </location>
</feature>
<feature type="disulfide bond" evidence="14">
    <location>
        <begin position="489"/>
        <end position="498"/>
    </location>
</feature>
<dbReference type="InterPro" id="IPR008211">
    <property type="entry name" value="Laminin_N"/>
</dbReference>
<dbReference type="Pfam" id="PF00055">
    <property type="entry name" value="Laminin_N"/>
    <property type="match status" value="1"/>
</dbReference>
<feature type="disulfide bond" evidence="14">
    <location>
        <begin position="1053"/>
        <end position="1062"/>
    </location>
</feature>
<evidence type="ECO:0000256" key="3">
    <source>
        <dbReference type="ARBA" id="ARBA00022525"/>
    </source>
</evidence>
<organism evidence="21 22">
    <name type="scientific">Brachionus calyciflorus</name>
    <dbReference type="NCBI Taxonomy" id="104777"/>
    <lineage>
        <taxon>Eukaryota</taxon>
        <taxon>Metazoa</taxon>
        <taxon>Spiralia</taxon>
        <taxon>Gnathifera</taxon>
        <taxon>Rotifera</taxon>
        <taxon>Eurotatoria</taxon>
        <taxon>Monogononta</taxon>
        <taxon>Pseudotrocha</taxon>
        <taxon>Ploima</taxon>
        <taxon>Brachionidae</taxon>
        <taxon>Brachionus</taxon>
    </lineage>
</organism>
<dbReference type="FunFam" id="2.10.25.10:FF:000074">
    <property type="entry name" value="Laminin subunit alpha"/>
    <property type="match status" value="1"/>
</dbReference>
<dbReference type="FunFam" id="2.10.25.10:FF:000166">
    <property type="entry name" value="laminin subunit gamma-1"/>
    <property type="match status" value="1"/>
</dbReference>
<dbReference type="FunFam" id="2.10.25.10:FF:000130">
    <property type="entry name" value="Laminin subunit beta 1"/>
    <property type="match status" value="1"/>
</dbReference>
<dbReference type="SMART" id="SM00181">
    <property type="entry name" value="EGF"/>
    <property type="match status" value="6"/>
</dbReference>
<accession>A0A813WQB9</accession>
<keyword evidence="10 14" id="KW-1015">Disulfide bond</keyword>
<feature type="disulfide bond" evidence="14">
    <location>
        <begin position="827"/>
        <end position="844"/>
    </location>
</feature>
<dbReference type="PROSITE" id="PS50027">
    <property type="entry name" value="EGF_LAM_2"/>
    <property type="match status" value="9"/>
</dbReference>
<dbReference type="SMART" id="SM00136">
    <property type="entry name" value="LamNT"/>
    <property type="match status" value="1"/>
</dbReference>
<dbReference type="InterPro" id="IPR056863">
    <property type="entry name" value="LMN_ATRN_NET-like_EGF"/>
</dbReference>
<keyword evidence="22" id="KW-1185">Reference proteome</keyword>
<feature type="disulfide bond" evidence="14">
    <location>
        <begin position="1001"/>
        <end position="1010"/>
    </location>
</feature>
<evidence type="ECO:0000256" key="11">
    <source>
        <dbReference type="ARBA" id="ARBA00023180"/>
    </source>
</evidence>
<evidence type="ECO:0000256" key="16">
    <source>
        <dbReference type="SAM" id="MobiDB-lite"/>
    </source>
</evidence>
<feature type="disulfide bond" evidence="14">
    <location>
        <begin position="890"/>
        <end position="899"/>
    </location>
</feature>
<evidence type="ECO:0000256" key="17">
    <source>
        <dbReference type="SAM" id="SignalP"/>
    </source>
</evidence>